<proteinExistence type="predicted"/>
<dbReference type="AlphaFoldDB" id="A0A067KA81"/>
<reference evidence="1 2" key="1">
    <citation type="journal article" date="2014" name="PLoS ONE">
        <title>Global Analysis of Gene Expression Profiles in Physic Nut (Jatropha curcas L.) Seedlings Exposed to Salt Stress.</title>
        <authorList>
            <person name="Zhang L."/>
            <person name="Zhang C."/>
            <person name="Wu P."/>
            <person name="Chen Y."/>
            <person name="Li M."/>
            <person name="Jiang H."/>
            <person name="Wu G."/>
        </authorList>
    </citation>
    <scope>NUCLEOTIDE SEQUENCE [LARGE SCALE GENOMIC DNA]</scope>
    <source>
        <strain evidence="2">cv. GZQX0401</strain>
        <tissue evidence="1">Young leaves</tissue>
    </source>
</reference>
<evidence type="ECO:0000313" key="2">
    <source>
        <dbReference type="Proteomes" id="UP000027138"/>
    </source>
</evidence>
<protein>
    <submittedName>
        <fullName evidence="1">Uncharacterized protein</fullName>
    </submittedName>
</protein>
<keyword evidence="2" id="KW-1185">Reference proteome</keyword>
<evidence type="ECO:0000313" key="1">
    <source>
        <dbReference type="EMBL" id="KDP33037.1"/>
    </source>
</evidence>
<organism evidence="1 2">
    <name type="scientific">Jatropha curcas</name>
    <name type="common">Barbados nut</name>
    <dbReference type="NCBI Taxonomy" id="180498"/>
    <lineage>
        <taxon>Eukaryota</taxon>
        <taxon>Viridiplantae</taxon>
        <taxon>Streptophyta</taxon>
        <taxon>Embryophyta</taxon>
        <taxon>Tracheophyta</taxon>
        <taxon>Spermatophyta</taxon>
        <taxon>Magnoliopsida</taxon>
        <taxon>eudicotyledons</taxon>
        <taxon>Gunneridae</taxon>
        <taxon>Pentapetalae</taxon>
        <taxon>rosids</taxon>
        <taxon>fabids</taxon>
        <taxon>Malpighiales</taxon>
        <taxon>Euphorbiaceae</taxon>
        <taxon>Crotonoideae</taxon>
        <taxon>Jatropheae</taxon>
        <taxon>Jatropha</taxon>
    </lineage>
</organism>
<sequence length="84" mass="9481">MLEMHLVSPYRMSPLGCTHVSNDDYKKVCQLYEAARLKLAEARLSDKHISRVDMVPPVGRGRGIRCGERAGRRARCQPAIVEET</sequence>
<dbReference type="Proteomes" id="UP000027138">
    <property type="component" value="Unassembled WGS sequence"/>
</dbReference>
<dbReference type="EMBL" id="KK914567">
    <property type="protein sequence ID" value="KDP33037.1"/>
    <property type="molecule type" value="Genomic_DNA"/>
</dbReference>
<name>A0A067KA81_JATCU</name>
<accession>A0A067KA81</accession>
<gene>
    <name evidence="1" type="ORF">JCGZ_13623</name>
</gene>